<dbReference type="PANTHER" id="PTHR34237">
    <property type="entry name" value="PAREP8-RELATED"/>
    <property type="match status" value="1"/>
</dbReference>
<sequence length="165" mass="18765">MLPQSLLRVLEQKAQAKNLDLGLYVAELLSTDLDSKAKVELYSLLSKEYLMESEELTNKGNIKEAGERLWNSAFSLLCALGENMGVQHAGYRDVRLIAEELAKQDSEIPYLLDNAEVLHSNFYHNFLSERSFSERKKRALTLLEKLEKILESQSASLKARTSERS</sequence>
<proteinExistence type="predicted"/>
<gene>
    <name evidence="1" type="ORF">B9Q02_10735</name>
</gene>
<dbReference type="Gene3D" id="1.20.120.330">
    <property type="entry name" value="Nucleotidyltransferases domain 2"/>
    <property type="match status" value="1"/>
</dbReference>
<evidence type="ECO:0000313" key="2">
    <source>
        <dbReference type="Proteomes" id="UP000240569"/>
    </source>
</evidence>
<evidence type="ECO:0000313" key="1">
    <source>
        <dbReference type="EMBL" id="PSN83273.1"/>
    </source>
</evidence>
<comment type="caution">
    <text evidence="1">The sequence shown here is derived from an EMBL/GenBank/DDBJ whole genome shotgun (WGS) entry which is preliminary data.</text>
</comment>
<dbReference type="InterPro" id="IPR010268">
    <property type="entry name" value="PaREP1"/>
</dbReference>
<dbReference type="PANTHER" id="PTHR34237:SF1">
    <property type="entry name" value="PAREP8"/>
    <property type="match status" value="1"/>
</dbReference>
<protein>
    <recommendedName>
        <fullName evidence="3">HEPN domain-containing protein</fullName>
    </recommendedName>
</protein>
<reference evidence="1 2" key="1">
    <citation type="submission" date="2017-04" db="EMBL/GenBank/DDBJ databases">
        <title>Novel microbial lineages endemic to geothermal iron-oxide mats fill important gaps in the evolutionary history of Archaea.</title>
        <authorList>
            <person name="Jay Z.J."/>
            <person name="Beam J.P."/>
            <person name="Dlakic M."/>
            <person name="Rusch D.B."/>
            <person name="Kozubal M.A."/>
            <person name="Inskeep W.P."/>
        </authorList>
    </citation>
    <scope>NUCLEOTIDE SEQUENCE [LARGE SCALE GENOMIC DNA]</scope>
    <source>
        <strain evidence="1">BE_D</strain>
    </source>
</reference>
<evidence type="ECO:0008006" key="3">
    <source>
        <dbReference type="Google" id="ProtNLM"/>
    </source>
</evidence>
<dbReference type="AlphaFoldDB" id="A0A2R6AAE9"/>
<dbReference type="Proteomes" id="UP000240569">
    <property type="component" value="Unassembled WGS sequence"/>
</dbReference>
<accession>A0A2R6AAE9</accession>
<dbReference type="EMBL" id="NEXD01000109">
    <property type="protein sequence ID" value="PSN83273.1"/>
    <property type="molecule type" value="Genomic_DNA"/>
</dbReference>
<dbReference type="Pfam" id="PF05942">
    <property type="entry name" value="PaREP1"/>
    <property type="match status" value="1"/>
</dbReference>
<organism evidence="1 2">
    <name type="scientific">Candidatus Marsarchaeota G1 archaeon BE_D</name>
    <dbReference type="NCBI Taxonomy" id="1978156"/>
    <lineage>
        <taxon>Archaea</taxon>
        <taxon>Candidatus Marsarchaeota</taxon>
        <taxon>Candidatus Marsarchaeota group 1</taxon>
    </lineage>
</organism>
<name>A0A2R6AAE9_9ARCH</name>